<evidence type="ECO:0000256" key="2">
    <source>
        <dbReference type="ARBA" id="ARBA00023026"/>
    </source>
</evidence>
<evidence type="ECO:0000256" key="1">
    <source>
        <dbReference type="ARBA" id="ARBA00022669"/>
    </source>
</evidence>
<feature type="compositionally biased region" description="Low complexity" evidence="3">
    <location>
        <begin position="1"/>
        <end position="16"/>
    </location>
</feature>
<dbReference type="PROSITE" id="PS51782">
    <property type="entry name" value="LYSM"/>
    <property type="match status" value="1"/>
</dbReference>
<organism evidence="5 6">
    <name type="scientific">Pleodorina starrii</name>
    <dbReference type="NCBI Taxonomy" id="330485"/>
    <lineage>
        <taxon>Eukaryota</taxon>
        <taxon>Viridiplantae</taxon>
        <taxon>Chlorophyta</taxon>
        <taxon>core chlorophytes</taxon>
        <taxon>Chlorophyceae</taxon>
        <taxon>CS clade</taxon>
        <taxon>Chlamydomonadales</taxon>
        <taxon>Volvocaceae</taxon>
        <taxon>Pleodorina</taxon>
    </lineage>
</organism>
<dbReference type="AlphaFoldDB" id="A0A9W6BF57"/>
<proteinExistence type="predicted"/>
<gene>
    <name evidence="5" type="primary">PLEST000134</name>
    <name evidence="5" type="ORF">PLESTB_000374000</name>
</gene>
<dbReference type="GO" id="GO:0008061">
    <property type="term" value="F:chitin binding"/>
    <property type="evidence" value="ECO:0007669"/>
    <property type="project" value="UniProtKB-KW"/>
</dbReference>
<keyword evidence="6" id="KW-1185">Reference proteome</keyword>
<sequence length="153" mass="16282">MRELLLESSPSSPSLPQECTAGLAPPPGSPGFQPAPITAYCGAPPRIIASGDTCASIVKLFALPSVDFLQRINPTLNCSSPKVGLSLCVNKFSQWAIPNCRRFITLWDGDSCQSVISANAATLLYGYDDLMYCNGGLNCNYLLRGMVVCVSCV</sequence>
<dbReference type="Gene3D" id="3.10.350.10">
    <property type="entry name" value="LysM domain"/>
    <property type="match status" value="2"/>
</dbReference>
<dbReference type="InterPro" id="IPR018392">
    <property type="entry name" value="LysM"/>
</dbReference>
<dbReference type="InterPro" id="IPR052210">
    <property type="entry name" value="LysM1-like"/>
</dbReference>
<feature type="region of interest" description="Disordered" evidence="3">
    <location>
        <begin position="1"/>
        <end position="20"/>
    </location>
</feature>
<evidence type="ECO:0000313" key="5">
    <source>
        <dbReference type="EMBL" id="GLC50391.1"/>
    </source>
</evidence>
<evidence type="ECO:0000256" key="3">
    <source>
        <dbReference type="SAM" id="MobiDB-lite"/>
    </source>
</evidence>
<dbReference type="Pfam" id="PF01476">
    <property type="entry name" value="LysM"/>
    <property type="match status" value="1"/>
</dbReference>
<dbReference type="Proteomes" id="UP001165080">
    <property type="component" value="Unassembled WGS sequence"/>
</dbReference>
<protein>
    <recommendedName>
        <fullName evidence="4">LysM domain-containing protein</fullName>
    </recommendedName>
</protein>
<keyword evidence="1" id="KW-0147">Chitin-binding</keyword>
<name>A0A9W6BF57_9CHLO</name>
<dbReference type="PANTHER" id="PTHR34997:SF1">
    <property type="entry name" value="PEPTIDOGLYCAN-BINDING LYSIN DOMAIN"/>
    <property type="match status" value="1"/>
</dbReference>
<dbReference type="InterPro" id="IPR036779">
    <property type="entry name" value="LysM_dom_sf"/>
</dbReference>
<reference evidence="5 6" key="1">
    <citation type="journal article" date="2023" name="Commun. Biol.">
        <title>Reorganization of the ancestral sex-determining regions during the evolution of trioecy in Pleodorina starrii.</title>
        <authorList>
            <person name="Takahashi K."/>
            <person name="Suzuki S."/>
            <person name="Kawai-Toyooka H."/>
            <person name="Yamamoto K."/>
            <person name="Hamaji T."/>
            <person name="Ootsuki R."/>
            <person name="Yamaguchi H."/>
            <person name="Kawachi M."/>
            <person name="Higashiyama T."/>
            <person name="Nozaki H."/>
        </authorList>
    </citation>
    <scope>NUCLEOTIDE SEQUENCE [LARGE SCALE GENOMIC DNA]</scope>
    <source>
        <strain evidence="5 6">NIES-4479</strain>
    </source>
</reference>
<feature type="domain" description="LysM" evidence="4">
    <location>
        <begin position="44"/>
        <end position="89"/>
    </location>
</feature>
<accession>A0A9W6BF57</accession>
<keyword evidence="2" id="KW-0843">Virulence</keyword>
<dbReference type="EMBL" id="BRXU01000003">
    <property type="protein sequence ID" value="GLC50391.1"/>
    <property type="molecule type" value="Genomic_DNA"/>
</dbReference>
<evidence type="ECO:0000259" key="4">
    <source>
        <dbReference type="PROSITE" id="PS51782"/>
    </source>
</evidence>
<comment type="caution">
    <text evidence="5">The sequence shown here is derived from an EMBL/GenBank/DDBJ whole genome shotgun (WGS) entry which is preliminary data.</text>
</comment>
<evidence type="ECO:0000313" key="6">
    <source>
        <dbReference type="Proteomes" id="UP001165080"/>
    </source>
</evidence>
<dbReference type="PANTHER" id="PTHR34997">
    <property type="entry name" value="AM15"/>
    <property type="match status" value="1"/>
</dbReference>